<dbReference type="Pfam" id="PF01453">
    <property type="entry name" value="B_lectin"/>
    <property type="match status" value="1"/>
</dbReference>
<dbReference type="InterPro" id="IPR008271">
    <property type="entry name" value="Ser/Thr_kinase_AS"/>
</dbReference>
<keyword evidence="5 13" id="KW-0547">Nucleotide-binding</keyword>
<accession>A0A2P6Q8T0</accession>
<dbReference type="Gene3D" id="3.50.4.10">
    <property type="entry name" value="Hepatocyte Growth Factor"/>
    <property type="match status" value="1"/>
</dbReference>
<evidence type="ECO:0000256" key="1">
    <source>
        <dbReference type="ARBA" id="ARBA00022527"/>
    </source>
</evidence>
<evidence type="ECO:0000259" key="17">
    <source>
        <dbReference type="PROSITE" id="PS50927"/>
    </source>
</evidence>
<evidence type="ECO:0000256" key="11">
    <source>
        <dbReference type="ARBA" id="ARBA00047899"/>
    </source>
</evidence>
<keyword evidence="8" id="KW-1015">Disulfide bond</keyword>
<dbReference type="PANTHER" id="PTHR32444">
    <property type="entry name" value="BULB-TYPE LECTIN DOMAIN-CONTAINING PROTEIN"/>
    <property type="match status" value="1"/>
</dbReference>
<feature type="domain" description="Apple" evidence="18">
    <location>
        <begin position="356"/>
        <end position="437"/>
    </location>
</feature>
<dbReference type="CDD" id="cd00028">
    <property type="entry name" value="B_lectin"/>
    <property type="match status" value="1"/>
</dbReference>
<keyword evidence="20" id="KW-1185">Reference proteome</keyword>
<keyword evidence="15" id="KW-0472">Membrane</keyword>
<comment type="catalytic activity">
    <reaction evidence="11 13">
        <text>L-threonyl-[protein] + ATP = O-phospho-L-threonyl-[protein] + ADP + H(+)</text>
        <dbReference type="Rhea" id="RHEA:46608"/>
        <dbReference type="Rhea" id="RHEA-COMP:11060"/>
        <dbReference type="Rhea" id="RHEA-COMP:11605"/>
        <dbReference type="ChEBI" id="CHEBI:15378"/>
        <dbReference type="ChEBI" id="CHEBI:30013"/>
        <dbReference type="ChEBI" id="CHEBI:30616"/>
        <dbReference type="ChEBI" id="CHEBI:61977"/>
        <dbReference type="ChEBI" id="CHEBI:456216"/>
        <dbReference type="EC" id="2.7.11.1"/>
    </reaction>
</comment>
<evidence type="ECO:0000256" key="10">
    <source>
        <dbReference type="ARBA" id="ARBA00023180"/>
    </source>
</evidence>
<dbReference type="SMART" id="SM00108">
    <property type="entry name" value="B_lectin"/>
    <property type="match status" value="1"/>
</dbReference>
<evidence type="ECO:0000256" key="6">
    <source>
        <dbReference type="ARBA" id="ARBA00022777"/>
    </source>
</evidence>
<dbReference type="PANTHER" id="PTHR32444:SF235">
    <property type="entry name" value="OS01G0783900 PROTEIN"/>
    <property type="match status" value="1"/>
</dbReference>
<dbReference type="OMA" id="ECEEVCK"/>
<dbReference type="Gene3D" id="1.10.510.10">
    <property type="entry name" value="Transferase(Phosphotransferase) domain 1"/>
    <property type="match status" value="1"/>
</dbReference>
<reference evidence="19 20" key="1">
    <citation type="journal article" date="2018" name="Nat. Genet.">
        <title>The Rosa genome provides new insights in the design of modern roses.</title>
        <authorList>
            <person name="Bendahmane M."/>
        </authorList>
    </citation>
    <scope>NUCLEOTIDE SEQUENCE [LARGE SCALE GENOMIC DNA]</scope>
    <source>
        <strain evidence="20">cv. Old Blush</strain>
    </source>
</reference>
<evidence type="ECO:0000256" key="5">
    <source>
        <dbReference type="ARBA" id="ARBA00022741"/>
    </source>
</evidence>
<feature type="domain" description="Protein kinase" evidence="16">
    <location>
        <begin position="564"/>
        <end position="841"/>
    </location>
</feature>
<dbReference type="Proteomes" id="UP000238479">
    <property type="component" value="Chromosome 5"/>
</dbReference>
<evidence type="ECO:0000256" key="9">
    <source>
        <dbReference type="ARBA" id="ARBA00023170"/>
    </source>
</evidence>
<keyword evidence="3 13" id="KW-0808">Transferase</keyword>
<feature type="transmembrane region" description="Helical" evidence="15">
    <location>
        <begin position="486"/>
        <end position="510"/>
    </location>
</feature>
<evidence type="ECO:0000256" key="13">
    <source>
        <dbReference type="PIRNR" id="PIRNR000641"/>
    </source>
</evidence>
<dbReference type="InterPro" id="IPR000719">
    <property type="entry name" value="Prot_kinase_dom"/>
</dbReference>
<dbReference type="SUPFAM" id="SSF51110">
    <property type="entry name" value="alpha-D-mannose-specific plant lectins"/>
    <property type="match status" value="1"/>
</dbReference>
<dbReference type="SMART" id="SM00473">
    <property type="entry name" value="PAN_AP"/>
    <property type="match status" value="1"/>
</dbReference>
<comment type="caution">
    <text evidence="19">The sequence shown here is derived from an EMBL/GenBank/DDBJ whole genome shotgun (WGS) entry which is preliminary data.</text>
</comment>
<name>A0A2P6Q8T0_ROSCH</name>
<evidence type="ECO:0000259" key="18">
    <source>
        <dbReference type="PROSITE" id="PS50948"/>
    </source>
</evidence>
<evidence type="ECO:0000256" key="8">
    <source>
        <dbReference type="ARBA" id="ARBA00023157"/>
    </source>
</evidence>
<dbReference type="SMART" id="SM00220">
    <property type="entry name" value="S_TKc"/>
    <property type="match status" value="1"/>
</dbReference>
<dbReference type="InterPro" id="IPR001245">
    <property type="entry name" value="Ser-Thr/Tyr_kinase_cat_dom"/>
</dbReference>
<evidence type="ECO:0000256" key="3">
    <source>
        <dbReference type="ARBA" id="ARBA00022679"/>
    </source>
</evidence>
<dbReference type="FunFam" id="2.90.10.10:FF:000004">
    <property type="entry name" value="G-type lectin S-receptor-like serine/threonine-protein kinase"/>
    <property type="match status" value="1"/>
</dbReference>
<gene>
    <name evidence="19" type="ORF">RchiOBHm_Chr5g0026351</name>
</gene>
<protein>
    <recommendedName>
        <fullName evidence="13">Receptor-like serine/threonine-protein kinase</fullName>
        <ecNumber evidence="13">2.7.11.1</ecNumber>
    </recommendedName>
</protein>
<keyword evidence="9" id="KW-0675">Receptor</keyword>
<keyword evidence="1 13" id="KW-0723">Serine/threonine-protein kinase</keyword>
<dbReference type="AlphaFoldDB" id="A0A2P6Q8T0"/>
<dbReference type="Gene3D" id="2.90.10.10">
    <property type="entry name" value="Bulb-type lectin domain"/>
    <property type="match status" value="1"/>
</dbReference>
<evidence type="ECO:0000313" key="20">
    <source>
        <dbReference type="Proteomes" id="UP000238479"/>
    </source>
</evidence>
<dbReference type="GO" id="GO:0004674">
    <property type="term" value="F:protein serine/threonine kinase activity"/>
    <property type="evidence" value="ECO:0007669"/>
    <property type="project" value="UniProtKB-KW"/>
</dbReference>
<dbReference type="FunFam" id="3.30.200.20:FF:000195">
    <property type="entry name" value="G-type lectin S-receptor-like serine/threonine-protein kinase"/>
    <property type="match status" value="1"/>
</dbReference>
<keyword evidence="7 13" id="KW-0067">ATP-binding</keyword>
<comment type="similarity">
    <text evidence="13">Belongs to the protein kinase superfamily. Ser/Thr protein kinase family.</text>
</comment>
<dbReference type="CDD" id="cd14066">
    <property type="entry name" value="STKc_IRAK"/>
    <property type="match status" value="1"/>
</dbReference>
<dbReference type="PROSITE" id="PS50948">
    <property type="entry name" value="PAN"/>
    <property type="match status" value="1"/>
</dbReference>
<dbReference type="Pfam" id="PF07714">
    <property type="entry name" value="PK_Tyr_Ser-Thr"/>
    <property type="match status" value="1"/>
</dbReference>
<dbReference type="InterPro" id="IPR011009">
    <property type="entry name" value="Kinase-like_dom_sf"/>
</dbReference>
<evidence type="ECO:0000313" key="19">
    <source>
        <dbReference type="EMBL" id="PRQ30593.1"/>
    </source>
</evidence>
<dbReference type="FunFam" id="1.10.510.10:FF:000060">
    <property type="entry name" value="G-type lectin S-receptor-like serine/threonine-protein kinase"/>
    <property type="match status" value="1"/>
</dbReference>
<evidence type="ECO:0000256" key="7">
    <source>
        <dbReference type="ARBA" id="ARBA00022840"/>
    </source>
</evidence>
<feature type="binding site" evidence="14">
    <location>
        <position position="592"/>
    </location>
    <ligand>
        <name>ATP</name>
        <dbReference type="ChEBI" id="CHEBI:30616"/>
    </ligand>
</feature>
<dbReference type="InterPro" id="IPR001480">
    <property type="entry name" value="Bulb-type_lectin_dom"/>
</dbReference>
<dbReference type="EC" id="2.7.11.1" evidence="13"/>
<dbReference type="Gramene" id="PRQ30593">
    <property type="protein sequence ID" value="PRQ30593"/>
    <property type="gene ID" value="RchiOBHm_Chr5g0026351"/>
</dbReference>
<dbReference type="CDD" id="cd01098">
    <property type="entry name" value="PAN_AP_plant"/>
    <property type="match status" value="1"/>
</dbReference>
<dbReference type="FunFam" id="3.50.4.10:FF:000002">
    <property type="entry name" value="G-type lectin S-receptor-like serine/threonine-protein kinase"/>
    <property type="match status" value="1"/>
</dbReference>
<evidence type="ECO:0000256" key="15">
    <source>
        <dbReference type="SAM" id="Phobius"/>
    </source>
</evidence>
<evidence type="ECO:0000256" key="14">
    <source>
        <dbReference type="PROSITE-ProRule" id="PRU10141"/>
    </source>
</evidence>
<sequence length="880" mass="98527">MEMRCSSITVMKNPLKVRMCLHPICSFLLIITAIFSTAGGSTSTFQSIRDGQTIVSTTGNFELGFFSPPTGSNNRYVGIWYKKISSTIVWVANREAPLTDSSGVLQVTNPGILVLLNYTKSIVWSSNTSRSAENPVAQLLDSGNLVVTDGSDTDPENFLWQSFDYPSDTLLPGMKLGWNKVTGFSRRLTSWNSPQDPSLGKYTFELGRKGYGEEILKMESVMIWRTGPWNGIRFSGLPHLSPNSIFTYNLVLDDHGEDYYFFELRNSSLYSRLTLNPDGRVQRYTWIDTNQTWGFLYQTALIDNCESYAFCGPNGACCIDSFPICRCLNGFQPKYPKDWDVVDWSNGCVRRTPLNCSGDLFEKYSAVKLPNTEQSWFNKSMNLKECQMACLKDCSCTAYANLDITDGGSGCLLWFGNLIDIRNLTANGQDIYIRMAASEQGTDSSTSNSMCSMFMQNFLRGTVLFGLRLDHDNTVINAKDSESKKVRIILCGTLLPTGLLFVGIALVFYCRKKQSKKYGRMRSGKKEGSELTSGEEGLELPSKKEDFELPLFDLATVICATDNFSENRKLGQGGFGSVFKGILQDGKEIAVKRLSKHSKQGLDEFKNEVTHIVKLQHRNLVKLLGCCIQEDEMMLIYECMPNKSLDFFIFDQRRSLLLDWPKRFDIINGIARGILYLHQDSRLRVIHRDLKAGNILLDNEFNPKISDFGLARSFGGNETKAETNKVVGTYGYMSPEYAIDGFYSIKSDVYSFGVLMLEIISGKRNRGFLHPGHNLNLLGHAWNLHTEGRSIELLATSVGDSINLQEVLRTIHVGLLCVQQNPQDRPSMSAAVLKLSGEGVLPVPQKPGFYNERALTELQVHSSSQSCSVNTLTSSLFVPR</sequence>
<dbReference type="GO" id="GO:0048544">
    <property type="term" value="P:recognition of pollen"/>
    <property type="evidence" value="ECO:0007669"/>
    <property type="project" value="InterPro"/>
</dbReference>
<keyword evidence="15" id="KW-1133">Transmembrane helix</keyword>
<dbReference type="GO" id="GO:0106310">
    <property type="term" value="F:protein serine kinase activity"/>
    <property type="evidence" value="ECO:0007669"/>
    <property type="project" value="RHEA"/>
</dbReference>
<dbReference type="PIRSF" id="PIRSF000641">
    <property type="entry name" value="SRK"/>
    <property type="match status" value="1"/>
</dbReference>
<proteinExistence type="inferred from homology"/>
<dbReference type="InterPro" id="IPR024171">
    <property type="entry name" value="SRK-like_kinase"/>
</dbReference>
<keyword evidence="4" id="KW-0732">Signal</keyword>
<evidence type="ECO:0000256" key="2">
    <source>
        <dbReference type="ARBA" id="ARBA00022553"/>
    </source>
</evidence>
<dbReference type="InterPro" id="IPR003609">
    <property type="entry name" value="Pan_app"/>
</dbReference>
<dbReference type="InterPro" id="IPR000858">
    <property type="entry name" value="S_locus_glycoprot_dom"/>
</dbReference>
<dbReference type="PROSITE" id="PS50011">
    <property type="entry name" value="PROTEIN_KINASE_DOM"/>
    <property type="match status" value="1"/>
</dbReference>
<dbReference type="Gene3D" id="3.30.200.20">
    <property type="entry name" value="Phosphorylase Kinase, domain 1"/>
    <property type="match status" value="1"/>
</dbReference>
<feature type="domain" description="Bulb-type lectin" evidence="17">
    <location>
        <begin position="39"/>
        <end position="160"/>
    </location>
</feature>
<keyword evidence="15" id="KW-0812">Transmembrane</keyword>
<keyword evidence="2" id="KW-0597">Phosphoprotein</keyword>
<dbReference type="Pfam" id="PF08276">
    <property type="entry name" value="PAN_2"/>
    <property type="match status" value="1"/>
</dbReference>
<evidence type="ECO:0000256" key="12">
    <source>
        <dbReference type="ARBA" id="ARBA00048679"/>
    </source>
</evidence>
<dbReference type="SUPFAM" id="SSF56112">
    <property type="entry name" value="Protein kinase-like (PK-like)"/>
    <property type="match status" value="1"/>
</dbReference>
<evidence type="ECO:0000256" key="4">
    <source>
        <dbReference type="ARBA" id="ARBA00022729"/>
    </source>
</evidence>
<dbReference type="InterPro" id="IPR017441">
    <property type="entry name" value="Protein_kinase_ATP_BS"/>
</dbReference>
<dbReference type="InterPro" id="IPR036426">
    <property type="entry name" value="Bulb-type_lectin_dom_sf"/>
</dbReference>
<dbReference type="PROSITE" id="PS00108">
    <property type="entry name" value="PROTEIN_KINASE_ST"/>
    <property type="match status" value="1"/>
</dbReference>
<dbReference type="PROSITE" id="PS00107">
    <property type="entry name" value="PROTEIN_KINASE_ATP"/>
    <property type="match status" value="1"/>
</dbReference>
<keyword evidence="10" id="KW-0325">Glycoprotein</keyword>
<dbReference type="GO" id="GO:0005524">
    <property type="term" value="F:ATP binding"/>
    <property type="evidence" value="ECO:0007669"/>
    <property type="project" value="UniProtKB-UniRule"/>
</dbReference>
<dbReference type="Pfam" id="PF00954">
    <property type="entry name" value="S_locus_glycop"/>
    <property type="match status" value="1"/>
</dbReference>
<dbReference type="PROSITE" id="PS50927">
    <property type="entry name" value="BULB_LECTIN"/>
    <property type="match status" value="1"/>
</dbReference>
<keyword evidence="6 13" id="KW-0418">Kinase</keyword>
<dbReference type="EMBL" id="PDCK01000043">
    <property type="protein sequence ID" value="PRQ30593.1"/>
    <property type="molecule type" value="Genomic_DNA"/>
</dbReference>
<comment type="catalytic activity">
    <reaction evidence="12 13">
        <text>L-seryl-[protein] + ATP = O-phospho-L-seryl-[protein] + ADP + H(+)</text>
        <dbReference type="Rhea" id="RHEA:17989"/>
        <dbReference type="Rhea" id="RHEA-COMP:9863"/>
        <dbReference type="Rhea" id="RHEA-COMP:11604"/>
        <dbReference type="ChEBI" id="CHEBI:15378"/>
        <dbReference type="ChEBI" id="CHEBI:29999"/>
        <dbReference type="ChEBI" id="CHEBI:30616"/>
        <dbReference type="ChEBI" id="CHEBI:83421"/>
        <dbReference type="ChEBI" id="CHEBI:456216"/>
        <dbReference type="EC" id="2.7.11.1"/>
    </reaction>
</comment>
<evidence type="ECO:0000259" key="16">
    <source>
        <dbReference type="PROSITE" id="PS50011"/>
    </source>
</evidence>
<organism evidence="19 20">
    <name type="scientific">Rosa chinensis</name>
    <name type="common">China rose</name>
    <dbReference type="NCBI Taxonomy" id="74649"/>
    <lineage>
        <taxon>Eukaryota</taxon>
        <taxon>Viridiplantae</taxon>
        <taxon>Streptophyta</taxon>
        <taxon>Embryophyta</taxon>
        <taxon>Tracheophyta</taxon>
        <taxon>Spermatophyta</taxon>
        <taxon>Magnoliopsida</taxon>
        <taxon>eudicotyledons</taxon>
        <taxon>Gunneridae</taxon>
        <taxon>Pentapetalae</taxon>
        <taxon>rosids</taxon>
        <taxon>fabids</taxon>
        <taxon>Rosales</taxon>
        <taxon>Rosaceae</taxon>
        <taxon>Rosoideae</taxon>
        <taxon>Rosoideae incertae sedis</taxon>
        <taxon>Rosa</taxon>
    </lineage>
</organism>